<keyword evidence="3" id="KW-1003">Cell membrane</keyword>
<evidence type="ECO:0000256" key="3">
    <source>
        <dbReference type="ARBA" id="ARBA00022475"/>
    </source>
</evidence>
<evidence type="ECO:0000256" key="5">
    <source>
        <dbReference type="ARBA" id="ARBA00022989"/>
    </source>
</evidence>
<keyword evidence="2" id="KW-0813">Transport</keyword>
<feature type="transmembrane region" description="Helical" evidence="7">
    <location>
        <begin position="103"/>
        <end position="133"/>
    </location>
</feature>
<evidence type="ECO:0000256" key="2">
    <source>
        <dbReference type="ARBA" id="ARBA00022448"/>
    </source>
</evidence>
<dbReference type="Gene3D" id="1.20.1250.20">
    <property type="entry name" value="MFS general substrate transporter like domains"/>
    <property type="match status" value="1"/>
</dbReference>
<dbReference type="EMBL" id="BSSA01000061">
    <property type="protein sequence ID" value="GLW75414.1"/>
    <property type="molecule type" value="Genomic_DNA"/>
</dbReference>
<keyword evidence="6 7" id="KW-0472">Membrane</keyword>
<gene>
    <name evidence="8" type="ORF">Kpho02_77110</name>
</gene>
<dbReference type="PANTHER" id="PTHR23513:SF6">
    <property type="entry name" value="MAJOR FACILITATOR SUPERFAMILY ASSOCIATED DOMAIN-CONTAINING PROTEIN"/>
    <property type="match status" value="1"/>
</dbReference>
<feature type="transmembrane region" description="Helical" evidence="7">
    <location>
        <begin position="326"/>
        <end position="346"/>
    </location>
</feature>
<evidence type="ECO:0000256" key="7">
    <source>
        <dbReference type="SAM" id="Phobius"/>
    </source>
</evidence>
<proteinExistence type="predicted"/>
<feature type="transmembrane region" description="Helical" evidence="7">
    <location>
        <begin position="60"/>
        <end position="82"/>
    </location>
</feature>
<dbReference type="InterPro" id="IPR010290">
    <property type="entry name" value="TM_effector"/>
</dbReference>
<name>A0A9W6QI28_9ACTN</name>
<evidence type="ECO:0000256" key="4">
    <source>
        <dbReference type="ARBA" id="ARBA00022692"/>
    </source>
</evidence>
<protein>
    <submittedName>
        <fullName evidence="8">MFS transporter</fullName>
    </submittedName>
</protein>
<organism evidence="8 9">
    <name type="scientific">Kitasatospora phosalacinea</name>
    <dbReference type="NCBI Taxonomy" id="2065"/>
    <lineage>
        <taxon>Bacteria</taxon>
        <taxon>Bacillati</taxon>
        <taxon>Actinomycetota</taxon>
        <taxon>Actinomycetes</taxon>
        <taxon>Kitasatosporales</taxon>
        <taxon>Streptomycetaceae</taxon>
        <taxon>Kitasatospora</taxon>
    </lineage>
</organism>
<dbReference type="AlphaFoldDB" id="A0A9W6QI28"/>
<keyword evidence="4 7" id="KW-0812">Transmembrane</keyword>
<dbReference type="Pfam" id="PF05977">
    <property type="entry name" value="MFS_3"/>
    <property type="match status" value="1"/>
</dbReference>
<comment type="caution">
    <text evidence="8">The sequence shown here is derived from an EMBL/GenBank/DDBJ whole genome shotgun (WGS) entry which is preliminary data.</text>
</comment>
<dbReference type="GO" id="GO:0005886">
    <property type="term" value="C:plasma membrane"/>
    <property type="evidence" value="ECO:0007669"/>
    <property type="project" value="UniProtKB-SubCell"/>
</dbReference>
<dbReference type="SUPFAM" id="SSF103473">
    <property type="entry name" value="MFS general substrate transporter"/>
    <property type="match status" value="1"/>
</dbReference>
<dbReference type="PANTHER" id="PTHR23513">
    <property type="entry name" value="INTEGRAL MEMBRANE EFFLUX PROTEIN-RELATED"/>
    <property type="match status" value="1"/>
</dbReference>
<comment type="subcellular location">
    <subcellularLocation>
        <location evidence="1">Cell membrane</location>
        <topology evidence="1">Multi-pass membrane protein</topology>
    </subcellularLocation>
</comment>
<dbReference type="Proteomes" id="UP001165041">
    <property type="component" value="Unassembled WGS sequence"/>
</dbReference>
<evidence type="ECO:0000256" key="6">
    <source>
        <dbReference type="ARBA" id="ARBA00023136"/>
    </source>
</evidence>
<feature type="transmembrane region" description="Helical" evidence="7">
    <location>
        <begin position="394"/>
        <end position="411"/>
    </location>
</feature>
<feature type="transmembrane region" description="Helical" evidence="7">
    <location>
        <begin position="302"/>
        <end position="320"/>
    </location>
</feature>
<feature type="transmembrane region" description="Helical" evidence="7">
    <location>
        <begin position="267"/>
        <end position="290"/>
    </location>
</feature>
<keyword evidence="5 7" id="KW-1133">Transmembrane helix</keyword>
<sequence length="425" mass="43142">MSTTSPERTDRPVRAPATTPAAAFWRYWTASTVSGLGDAVTAIALPLTAVSVLHASGFQVGLVTAAGYVAWLVIGLPAGVLVQRLPLRGTQIAMDLLRAAAIASVPLAAAFGVLGLPHLVAAALLLSFASVVFDVGNSTFLPSVVPPEQLTARNSLTSATHSVNQLAGPSIGGLLVQLLGAATALVVDAVSFLCSAALLRTLPRASAERPAPAADRPSFGAQIREGWRYATRHPVVGPCLAEATCINFVCGALMAVVPVFLVRTLDAPAGLVGVLMAAEGVGSLLGAAFTPRLAARFGTARTLVLGSLFGVLAAPLMPLAPGGAGLLLFALGNAGFGASVVVLSILTRTHRQTTTPAALLPRVMATVRFVSWGAIPVGALAAGTAVSLWGARTALALACALTVLSPVLLLSSRLRGARDLTDISA</sequence>
<evidence type="ECO:0000313" key="9">
    <source>
        <dbReference type="Proteomes" id="UP001165041"/>
    </source>
</evidence>
<feature type="transmembrane region" description="Helical" evidence="7">
    <location>
        <begin position="367"/>
        <end position="388"/>
    </location>
</feature>
<feature type="transmembrane region" description="Helical" evidence="7">
    <location>
        <begin position="174"/>
        <end position="199"/>
    </location>
</feature>
<accession>A0A9W6QI28</accession>
<feature type="transmembrane region" description="Helical" evidence="7">
    <location>
        <begin position="239"/>
        <end position="261"/>
    </location>
</feature>
<evidence type="ECO:0000256" key="1">
    <source>
        <dbReference type="ARBA" id="ARBA00004651"/>
    </source>
</evidence>
<dbReference type="InterPro" id="IPR036259">
    <property type="entry name" value="MFS_trans_sf"/>
</dbReference>
<evidence type="ECO:0000313" key="8">
    <source>
        <dbReference type="EMBL" id="GLW75414.1"/>
    </source>
</evidence>
<dbReference type="CDD" id="cd06173">
    <property type="entry name" value="MFS_MefA_like"/>
    <property type="match status" value="1"/>
</dbReference>
<reference evidence="8" key="1">
    <citation type="submission" date="2023-02" db="EMBL/GenBank/DDBJ databases">
        <title>Kitasatospora phosalacinea NBRC 14627.</title>
        <authorList>
            <person name="Ichikawa N."/>
            <person name="Sato H."/>
            <person name="Tonouchi N."/>
        </authorList>
    </citation>
    <scope>NUCLEOTIDE SEQUENCE</scope>
    <source>
        <strain evidence="8">NBRC 14627</strain>
    </source>
</reference>
<dbReference type="RefSeq" id="WP_285740939.1">
    <property type="nucleotide sequence ID" value="NZ_BSSA01000061.1"/>
</dbReference>